<proteinExistence type="predicted"/>
<name>A0AAV8V2S0_9RHOD</name>
<comment type="caution">
    <text evidence="2">The sequence shown here is derived from an EMBL/GenBank/DDBJ whole genome shotgun (WGS) entry which is preliminary data.</text>
</comment>
<protein>
    <submittedName>
        <fullName evidence="2">Uncharacterized protein</fullName>
    </submittedName>
</protein>
<dbReference type="EMBL" id="JAMWBK010000002">
    <property type="protein sequence ID" value="KAJ8907907.1"/>
    <property type="molecule type" value="Genomic_DNA"/>
</dbReference>
<keyword evidence="3" id="KW-1185">Reference proteome</keyword>
<accession>A0AAV8V2S0</accession>
<dbReference type="Proteomes" id="UP001157974">
    <property type="component" value="Unassembled WGS sequence"/>
</dbReference>
<dbReference type="AlphaFoldDB" id="A0AAV8V2S0"/>
<organism evidence="2 3">
    <name type="scientific">Rhodosorus marinus</name>
    <dbReference type="NCBI Taxonomy" id="101924"/>
    <lineage>
        <taxon>Eukaryota</taxon>
        <taxon>Rhodophyta</taxon>
        <taxon>Stylonematophyceae</taxon>
        <taxon>Stylonematales</taxon>
        <taxon>Stylonemataceae</taxon>
        <taxon>Rhodosorus</taxon>
    </lineage>
</organism>
<reference evidence="2 3" key="1">
    <citation type="journal article" date="2023" name="Nat. Commun.">
        <title>Origin of minicircular mitochondrial genomes in red algae.</title>
        <authorList>
            <person name="Lee Y."/>
            <person name="Cho C.H."/>
            <person name="Lee Y.M."/>
            <person name="Park S.I."/>
            <person name="Yang J.H."/>
            <person name="West J.A."/>
            <person name="Bhattacharya D."/>
            <person name="Yoon H.S."/>
        </authorList>
    </citation>
    <scope>NUCLEOTIDE SEQUENCE [LARGE SCALE GENOMIC DNA]</scope>
    <source>
        <strain evidence="2 3">CCMP1338</strain>
        <tissue evidence="2">Whole cell</tissue>
    </source>
</reference>
<evidence type="ECO:0000313" key="3">
    <source>
        <dbReference type="Proteomes" id="UP001157974"/>
    </source>
</evidence>
<feature type="region of interest" description="Disordered" evidence="1">
    <location>
        <begin position="133"/>
        <end position="165"/>
    </location>
</feature>
<sequence length="347" mass="38809">MNADQQEELLMEVEMLKAMIVLAEPCGFPTFEEEQELEEPLTGVLTVLGESFSKRKCRRSGAGRSFLVEVGASGTPRIEWMEEATVRKSNELAIEVFERKKSRSPVSRRRARKPKRHPAVDESWFLNEKDCSSVSSQEHREINKPVPPTSDSGPRGKSLTRKKETPVNHVNGLRLTKAEPKLVTQEVDESMPRKVEVSLSTALKFRSPSQQNRVEKQKILLPKWEVRGNIPACANSDDASPKSVMSSSILEVNSMFSANCARIRNRLNRYGIAGSESESPLPSCDLIMETELAGPANGPLLYQFGQSATSVTGRLLGMGKRQHTNPKALASPQKIRPRPIYSLWDRR</sequence>
<evidence type="ECO:0000313" key="2">
    <source>
        <dbReference type="EMBL" id="KAJ8907907.1"/>
    </source>
</evidence>
<evidence type="ECO:0000256" key="1">
    <source>
        <dbReference type="SAM" id="MobiDB-lite"/>
    </source>
</evidence>
<feature type="compositionally biased region" description="Basic and acidic residues" evidence="1">
    <location>
        <begin position="133"/>
        <end position="143"/>
    </location>
</feature>
<gene>
    <name evidence="2" type="ORF">NDN08_008010</name>
</gene>